<keyword evidence="4" id="KW-1185">Reference proteome</keyword>
<dbReference type="KEGG" id="hpse:HPF_22275"/>
<keyword evidence="2" id="KW-0732">Signal</keyword>
<accession>A0A4P6X2R6</accession>
<dbReference type="AlphaFoldDB" id="A0A4P6X2R6"/>
<evidence type="ECO:0000256" key="2">
    <source>
        <dbReference type="SAM" id="SignalP"/>
    </source>
</evidence>
<dbReference type="CDD" id="cd07012">
    <property type="entry name" value="PBP2_Bug_TTT"/>
    <property type="match status" value="1"/>
</dbReference>
<dbReference type="RefSeq" id="WP_133157871.1">
    <property type="nucleotide sequence ID" value="NZ_CP037867.1"/>
</dbReference>
<proteinExistence type="inferred from homology"/>
<dbReference type="Gene3D" id="3.40.190.10">
    <property type="entry name" value="Periplasmic binding protein-like II"/>
    <property type="match status" value="1"/>
</dbReference>
<protein>
    <submittedName>
        <fullName evidence="3">Tripartite tricarboxylate transporter family receptor</fullName>
    </submittedName>
</protein>
<evidence type="ECO:0000313" key="3">
    <source>
        <dbReference type="EMBL" id="QBM30430.1"/>
    </source>
</evidence>
<name>A0A4P6X2R6_HYDPS</name>
<organism evidence="3 4">
    <name type="scientific">Hydrogenophaga pseudoflava</name>
    <name type="common">Pseudomonas carboxydoflava</name>
    <dbReference type="NCBI Taxonomy" id="47421"/>
    <lineage>
        <taxon>Bacteria</taxon>
        <taxon>Pseudomonadati</taxon>
        <taxon>Pseudomonadota</taxon>
        <taxon>Betaproteobacteria</taxon>
        <taxon>Burkholderiales</taxon>
        <taxon>Comamonadaceae</taxon>
        <taxon>Hydrogenophaga</taxon>
    </lineage>
</organism>
<dbReference type="PIRSF" id="PIRSF017082">
    <property type="entry name" value="YflP"/>
    <property type="match status" value="1"/>
</dbReference>
<dbReference type="PANTHER" id="PTHR42928">
    <property type="entry name" value="TRICARBOXYLATE-BINDING PROTEIN"/>
    <property type="match status" value="1"/>
</dbReference>
<comment type="similarity">
    <text evidence="1">Belongs to the UPF0065 (bug) family.</text>
</comment>
<dbReference type="Proteomes" id="UP000293912">
    <property type="component" value="Chromosome"/>
</dbReference>
<dbReference type="InterPro" id="IPR042100">
    <property type="entry name" value="Bug_dom1"/>
</dbReference>
<evidence type="ECO:0000313" key="4">
    <source>
        <dbReference type="Proteomes" id="UP000293912"/>
    </source>
</evidence>
<gene>
    <name evidence="3" type="ORF">HPF_22275</name>
</gene>
<reference evidence="3 4" key="1">
    <citation type="submission" date="2019-03" db="EMBL/GenBank/DDBJ databases">
        <authorList>
            <person name="Sebastian G."/>
            <person name="Baumann P."/>
            <person name="Ruckert C."/>
            <person name="Kalinowski J."/>
            <person name="Nebel B."/>
            <person name="Takors R."/>
            <person name="Blombach B."/>
        </authorList>
    </citation>
    <scope>NUCLEOTIDE SEQUENCE [LARGE SCALE GENOMIC DNA]</scope>
    <source>
        <strain evidence="3 4">DSM 1084</strain>
    </source>
</reference>
<dbReference type="SUPFAM" id="SSF53850">
    <property type="entry name" value="Periplasmic binding protein-like II"/>
    <property type="match status" value="1"/>
</dbReference>
<dbReference type="Pfam" id="PF03401">
    <property type="entry name" value="TctC"/>
    <property type="match status" value="1"/>
</dbReference>
<dbReference type="PANTHER" id="PTHR42928:SF5">
    <property type="entry name" value="BLR1237 PROTEIN"/>
    <property type="match status" value="1"/>
</dbReference>
<evidence type="ECO:0000256" key="1">
    <source>
        <dbReference type="ARBA" id="ARBA00006987"/>
    </source>
</evidence>
<dbReference type="EMBL" id="CP037867">
    <property type="protein sequence ID" value="QBM30430.1"/>
    <property type="molecule type" value="Genomic_DNA"/>
</dbReference>
<feature type="chain" id="PRO_5020372750" evidence="2">
    <location>
        <begin position="23"/>
        <end position="322"/>
    </location>
</feature>
<sequence precursor="true">MKTKIWMAALALGLSLTAPVQAQGQFPSGTLKLVVPFAAGGGVDQAARLLGRQLQTDLGVSVIVENKAGASGTIGGKAVQMATPDGMTLLFSAATHVLARQVLANPPYDPQADFAPVARVGEAPLMLVIPPGAPQKNLKEVLDAARAQPDKWTAAVPALGAPSHLATLLLAQQGSLKLTMTPYKGTAPALADVAGGHVQLLMDSIISIQAMAKSGKVKAIATTMARRSKVVPDVPTAAESGYPGMVYESWYGVWAPKGTPEDRVQLLNKAVNKAVDQLAKSGALDTLGIEPVQESIEQFRKYVAADVTRSAELLKGAGFKPE</sequence>
<keyword evidence="3" id="KW-0675">Receptor</keyword>
<dbReference type="Gene3D" id="3.40.190.150">
    <property type="entry name" value="Bordetella uptake gene, domain 1"/>
    <property type="match status" value="1"/>
</dbReference>
<feature type="signal peptide" evidence="2">
    <location>
        <begin position="1"/>
        <end position="22"/>
    </location>
</feature>
<dbReference type="InterPro" id="IPR005064">
    <property type="entry name" value="BUG"/>
</dbReference>